<dbReference type="InterPro" id="IPR001387">
    <property type="entry name" value="Cro/C1-type_HTH"/>
</dbReference>
<comment type="caution">
    <text evidence="2">The sequence shown here is derived from an EMBL/GenBank/DDBJ whole genome shotgun (WGS) entry which is preliminary data.</text>
</comment>
<sequence length="176" mass="20643">MDIIRIGDKVIDINKIYRNIDKIIELRIRGKSQQEVADILGIQRTFISRLERLGEIRKGKSVALIGFPIKNKEEVENICLKYGVEYVFLMSEEERWSFIQNKSRLELFNKVLEIIAELRNYDLIITLFSDMRNSLVHKLLDREIISIDIGKSPLTEDIEIDVRTIENILKLVRNRG</sequence>
<dbReference type="AlphaFoldDB" id="A0A096CVP9"/>
<name>A0A096CVP9_9FIRM</name>
<dbReference type="Proteomes" id="UP000029622">
    <property type="component" value="Unassembled WGS sequence"/>
</dbReference>
<feature type="domain" description="HTH cro/C1-type" evidence="1">
    <location>
        <begin position="29"/>
        <end position="52"/>
    </location>
</feature>
<gene>
    <name evidence="2" type="ORF">Y919_05085</name>
</gene>
<evidence type="ECO:0000259" key="1">
    <source>
        <dbReference type="PROSITE" id="PS50943"/>
    </source>
</evidence>
<dbReference type="EMBL" id="AZTB01000019">
    <property type="protein sequence ID" value="KGG80609.1"/>
    <property type="molecule type" value="Genomic_DNA"/>
</dbReference>
<reference evidence="2 3" key="1">
    <citation type="submission" date="2013-12" db="EMBL/GenBank/DDBJ databases">
        <title>Draft genome sequence of Caloranaerobacter sp. H53214.</title>
        <authorList>
            <person name="Jiang L.J."/>
            <person name="Shao Z.Z."/>
            <person name="Long M.N."/>
        </authorList>
    </citation>
    <scope>NUCLEOTIDE SEQUENCE [LARGE SCALE GENOMIC DNA]</scope>
    <source>
        <strain evidence="2 3">H53214</strain>
    </source>
</reference>
<dbReference type="STRING" id="1156417.Y919_05085"/>
<proteinExistence type="predicted"/>
<evidence type="ECO:0000313" key="2">
    <source>
        <dbReference type="EMBL" id="KGG80609.1"/>
    </source>
</evidence>
<organism evidence="2 3">
    <name type="scientific">Caloranaerobacter azorensis H53214</name>
    <dbReference type="NCBI Taxonomy" id="1156417"/>
    <lineage>
        <taxon>Bacteria</taxon>
        <taxon>Bacillati</taxon>
        <taxon>Bacillota</taxon>
        <taxon>Tissierellia</taxon>
        <taxon>Tissierellales</taxon>
        <taxon>Thermohalobacteraceae</taxon>
        <taxon>Caloranaerobacter</taxon>
    </lineage>
</organism>
<accession>A0A096CVP9</accession>
<dbReference type="CDD" id="cd00093">
    <property type="entry name" value="HTH_XRE"/>
    <property type="match status" value="1"/>
</dbReference>
<dbReference type="RefSeq" id="WP_035162991.1">
    <property type="nucleotide sequence ID" value="NZ_AZTB01000019.1"/>
</dbReference>
<protein>
    <submittedName>
        <fullName evidence="2">Transcriptional regulator</fullName>
    </submittedName>
</protein>
<evidence type="ECO:0000313" key="3">
    <source>
        <dbReference type="Proteomes" id="UP000029622"/>
    </source>
</evidence>
<dbReference type="PROSITE" id="PS50943">
    <property type="entry name" value="HTH_CROC1"/>
    <property type="match status" value="1"/>
</dbReference>